<evidence type="ECO:0000313" key="1">
    <source>
        <dbReference type="EMBL" id="MDC8830398.1"/>
    </source>
</evidence>
<accession>A0ABT5L0J1</accession>
<dbReference type="Proteomes" id="UP001218788">
    <property type="component" value="Unassembled WGS sequence"/>
</dbReference>
<proteinExistence type="predicted"/>
<keyword evidence="2" id="KW-1185">Reference proteome</keyword>
<evidence type="ECO:0000313" key="2">
    <source>
        <dbReference type="Proteomes" id="UP001218788"/>
    </source>
</evidence>
<name>A0ABT5L0J1_9ALTE</name>
<dbReference type="RefSeq" id="WP_273639211.1">
    <property type="nucleotide sequence ID" value="NZ_JAQQXP010000001.1"/>
</dbReference>
<reference evidence="1 2" key="1">
    <citation type="submission" date="2022-10" db="EMBL/GenBank/DDBJ databases">
        <title>Alteromonas sp. chi3 Genome sequencing.</title>
        <authorList>
            <person name="Park S."/>
        </authorList>
    </citation>
    <scope>NUCLEOTIDE SEQUENCE [LARGE SCALE GENOMIC DNA]</scope>
    <source>
        <strain evidence="2">chi3</strain>
    </source>
</reference>
<comment type="caution">
    <text evidence="1">The sequence shown here is derived from an EMBL/GenBank/DDBJ whole genome shotgun (WGS) entry which is preliminary data.</text>
</comment>
<protein>
    <submittedName>
        <fullName evidence="1">Uncharacterized protein</fullName>
    </submittedName>
</protein>
<sequence length="64" mass="7483">MFQAVANIAAIPLRLNWLHRSDEHRPVHCLSNVEALPDRKSQRSKKQKDAYVAPFDMLRRQLSQ</sequence>
<dbReference type="EMBL" id="JAQQXP010000001">
    <property type="protein sequence ID" value="MDC8830398.1"/>
    <property type="molecule type" value="Genomic_DNA"/>
</dbReference>
<organism evidence="1 2">
    <name type="scientific">Alteromonas gilva</name>
    <dbReference type="NCBI Taxonomy" id="2987522"/>
    <lineage>
        <taxon>Bacteria</taxon>
        <taxon>Pseudomonadati</taxon>
        <taxon>Pseudomonadota</taxon>
        <taxon>Gammaproteobacteria</taxon>
        <taxon>Alteromonadales</taxon>
        <taxon>Alteromonadaceae</taxon>
        <taxon>Alteromonas/Salinimonas group</taxon>
        <taxon>Alteromonas</taxon>
    </lineage>
</organism>
<gene>
    <name evidence="1" type="ORF">OIK42_06420</name>
</gene>